<comment type="caution">
    <text evidence="1">The sequence shown here is derived from an EMBL/GenBank/DDBJ whole genome shotgun (WGS) entry which is preliminary data.</text>
</comment>
<organism evidence="1 2">
    <name type="scientific">Candidatus Saccharicenans subterraneus</name>
    <dbReference type="NCBI Taxonomy" id="2508984"/>
    <lineage>
        <taxon>Bacteria</taxon>
        <taxon>Candidatus Aminicenantota</taxon>
        <taxon>Candidatus Aminicenantia</taxon>
        <taxon>Candidatus Aminicenantales</taxon>
        <taxon>Candidatus Saccharicenantaceae</taxon>
        <taxon>Candidatus Saccharicenans</taxon>
    </lineage>
</organism>
<dbReference type="Proteomes" id="UP000257323">
    <property type="component" value="Unassembled WGS sequence"/>
</dbReference>
<dbReference type="AlphaFoldDB" id="A0A3E2BJU1"/>
<reference evidence="1 2" key="1">
    <citation type="submission" date="2018-08" db="EMBL/GenBank/DDBJ databases">
        <title>Genome analysis of the thermophilic bacterium of the candidate phylum Aminicenantes from deep subsurface aquifer revealed its physiology and ecological role.</title>
        <authorList>
            <person name="Kadnikov V.V."/>
            <person name="Mardanov A.V."/>
            <person name="Beletsky A.V."/>
            <person name="Karnachuk O.V."/>
            <person name="Ravin N.V."/>
        </authorList>
    </citation>
    <scope>NUCLEOTIDE SEQUENCE [LARGE SCALE GENOMIC DNA]</scope>
    <source>
        <strain evidence="1">BY38</strain>
    </source>
</reference>
<sequence>MLDSERDSRARVGSENRIKAKSNMSVEIASETRSADRDQLDLLNGLDFRRFSGILKMFIFLTSSHLGQSFFE</sequence>
<evidence type="ECO:0000313" key="2">
    <source>
        <dbReference type="Proteomes" id="UP000257323"/>
    </source>
</evidence>
<proteinExistence type="predicted"/>
<protein>
    <submittedName>
        <fullName evidence="1">Uncharacterized protein</fullName>
    </submittedName>
</protein>
<gene>
    <name evidence="1" type="ORF">OP8BY_1115</name>
</gene>
<accession>A0A3E2BJU1</accession>
<name>A0A3E2BJU1_9BACT</name>
<dbReference type="EMBL" id="QUAH01000014">
    <property type="protein sequence ID" value="RFT15005.1"/>
    <property type="molecule type" value="Genomic_DNA"/>
</dbReference>
<evidence type="ECO:0000313" key="1">
    <source>
        <dbReference type="EMBL" id="RFT15005.1"/>
    </source>
</evidence>